<protein>
    <submittedName>
        <fullName evidence="7">RNA polymerase sigma-70 factor, ECF subfamily</fullName>
    </submittedName>
</protein>
<evidence type="ECO:0000256" key="2">
    <source>
        <dbReference type="ARBA" id="ARBA00023015"/>
    </source>
</evidence>
<evidence type="ECO:0000256" key="1">
    <source>
        <dbReference type="ARBA" id="ARBA00010641"/>
    </source>
</evidence>
<dbReference type="GO" id="GO:0016987">
    <property type="term" value="F:sigma factor activity"/>
    <property type="evidence" value="ECO:0007669"/>
    <property type="project" value="UniProtKB-KW"/>
</dbReference>
<proteinExistence type="inferred from homology"/>
<evidence type="ECO:0000313" key="9">
    <source>
        <dbReference type="Proteomes" id="UP000078558"/>
    </source>
</evidence>
<dbReference type="NCBIfam" id="TIGR02937">
    <property type="entry name" value="sigma70-ECF"/>
    <property type="match status" value="1"/>
</dbReference>
<dbReference type="InterPro" id="IPR013249">
    <property type="entry name" value="RNA_pol_sigma70_r4_t2"/>
</dbReference>
<dbReference type="EMBL" id="LT907988">
    <property type="protein sequence ID" value="SOE51580.1"/>
    <property type="molecule type" value="Genomic_DNA"/>
</dbReference>
<dbReference type="InterPro" id="IPR014284">
    <property type="entry name" value="RNA_pol_sigma-70_dom"/>
</dbReference>
<dbReference type="PANTHER" id="PTHR43133:SF63">
    <property type="entry name" value="RNA POLYMERASE SIGMA FACTOR FECI-RELATED"/>
    <property type="match status" value="1"/>
</dbReference>
<dbReference type="GO" id="GO:0006352">
    <property type="term" value="P:DNA-templated transcription initiation"/>
    <property type="evidence" value="ECO:0007669"/>
    <property type="project" value="InterPro"/>
</dbReference>
<evidence type="ECO:0000313" key="7">
    <source>
        <dbReference type="EMBL" id="SBT23586.1"/>
    </source>
</evidence>
<comment type="similarity">
    <text evidence="1">Belongs to the sigma-70 factor family. ECF subfamily.</text>
</comment>
<dbReference type="STRING" id="1851544.ODI_00122"/>
<gene>
    <name evidence="7" type="ORF">ODI_00122</name>
    <name evidence="8" type="ORF">ODI_R3543</name>
</gene>
<dbReference type="Gene3D" id="1.10.10.10">
    <property type="entry name" value="Winged helix-like DNA-binding domain superfamily/Winged helix DNA-binding domain"/>
    <property type="match status" value="1"/>
</dbReference>
<sequence length="179" mass="19957">MSAGKTACAPDIAGVYRDNHRWLQDWLRRRLGNAWEAADLAQEAFVRLLAAPRTFSDTGHARAYLRGMANHLCVDLWRRREIEQAWLEMLAAQPPATLPSAEDQVIVLRALQDIDAMLRALPENTARAFILTAACGMTQQEAAQDMGISERMVRKHVARAALHCMLIEARHPAPPAPAE</sequence>
<keyword evidence="4" id="KW-0804">Transcription</keyword>
<dbReference type="AlphaFoldDB" id="A0A1C3JWE5"/>
<name>A0A1C3JWE5_9BURK</name>
<dbReference type="RefSeq" id="WP_067748730.1">
    <property type="nucleotide sequence ID" value="NZ_LT907988.1"/>
</dbReference>
<evidence type="ECO:0000259" key="6">
    <source>
        <dbReference type="Pfam" id="PF08281"/>
    </source>
</evidence>
<feature type="domain" description="RNA polymerase sigma-70 region 2" evidence="5">
    <location>
        <begin position="16"/>
        <end position="80"/>
    </location>
</feature>
<dbReference type="KEGG" id="odi:ODI_R3543"/>
<dbReference type="SUPFAM" id="SSF88946">
    <property type="entry name" value="Sigma2 domain of RNA polymerase sigma factors"/>
    <property type="match status" value="1"/>
</dbReference>
<evidence type="ECO:0000256" key="4">
    <source>
        <dbReference type="ARBA" id="ARBA00023163"/>
    </source>
</evidence>
<evidence type="ECO:0000256" key="3">
    <source>
        <dbReference type="ARBA" id="ARBA00023082"/>
    </source>
</evidence>
<dbReference type="GO" id="GO:0003677">
    <property type="term" value="F:DNA binding"/>
    <property type="evidence" value="ECO:0007669"/>
    <property type="project" value="InterPro"/>
</dbReference>
<evidence type="ECO:0000259" key="5">
    <source>
        <dbReference type="Pfam" id="PF04542"/>
    </source>
</evidence>
<dbReference type="InterPro" id="IPR013324">
    <property type="entry name" value="RNA_pol_sigma_r3/r4-like"/>
</dbReference>
<reference evidence="8 9" key="2">
    <citation type="submission" date="2017-08" db="EMBL/GenBank/DDBJ databases">
        <authorList>
            <person name="de Groot N.N."/>
        </authorList>
    </citation>
    <scope>NUCLEOTIDE SEQUENCE [LARGE SCALE GENOMIC DNA]</scope>
    <source>
        <strain evidence="8">Orrdi1</strain>
    </source>
</reference>
<reference evidence="7 9" key="1">
    <citation type="submission" date="2016-06" db="EMBL/GenBank/DDBJ databases">
        <authorList>
            <person name="Kjaerup R.B."/>
            <person name="Dalgaard T.S."/>
            <person name="Juul-Madsen H.R."/>
        </authorList>
    </citation>
    <scope>NUCLEOTIDE SEQUENCE [LARGE SCALE GENOMIC DNA]</scope>
    <source>
        <strain evidence="7">Orrdi1</strain>
    </source>
</reference>
<dbReference type="PANTHER" id="PTHR43133">
    <property type="entry name" value="RNA POLYMERASE ECF-TYPE SIGMA FACTO"/>
    <property type="match status" value="1"/>
</dbReference>
<dbReference type="Proteomes" id="UP000078558">
    <property type="component" value="Chromosome I"/>
</dbReference>
<dbReference type="InterPro" id="IPR013325">
    <property type="entry name" value="RNA_pol_sigma_r2"/>
</dbReference>
<dbReference type="Gene3D" id="1.10.1740.10">
    <property type="match status" value="1"/>
</dbReference>
<dbReference type="InterPro" id="IPR039425">
    <property type="entry name" value="RNA_pol_sigma-70-like"/>
</dbReference>
<dbReference type="OrthoDB" id="8536462at2"/>
<evidence type="ECO:0000313" key="8">
    <source>
        <dbReference type="EMBL" id="SOE51580.1"/>
    </source>
</evidence>
<dbReference type="EMBL" id="FLRC01000001">
    <property type="protein sequence ID" value="SBT23586.1"/>
    <property type="molecule type" value="Genomic_DNA"/>
</dbReference>
<keyword evidence="3" id="KW-0731">Sigma factor</keyword>
<dbReference type="InterPro" id="IPR007627">
    <property type="entry name" value="RNA_pol_sigma70_r2"/>
</dbReference>
<accession>A0A1C3JWE5</accession>
<feature type="domain" description="RNA polymerase sigma factor 70 region 4 type 2" evidence="6">
    <location>
        <begin position="112"/>
        <end position="164"/>
    </location>
</feature>
<dbReference type="Pfam" id="PF04542">
    <property type="entry name" value="Sigma70_r2"/>
    <property type="match status" value="1"/>
</dbReference>
<dbReference type="SUPFAM" id="SSF88659">
    <property type="entry name" value="Sigma3 and sigma4 domains of RNA polymerase sigma factors"/>
    <property type="match status" value="1"/>
</dbReference>
<keyword evidence="2" id="KW-0805">Transcription regulation</keyword>
<keyword evidence="9" id="KW-1185">Reference proteome</keyword>
<dbReference type="Pfam" id="PF08281">
    <property type="entry name" value="Sigma70_r4_2"/>
    <property type="match status" value="1"/>
</dbReference>
<dbReference type="InterPro" id="IPR036388">
    <property type="entry name" value="WH-like_DNA-bd_sf"/>
</dbReference>
<organism evidence="7 9">
    <name type="scientific">Orrella dioscoreae</name>
    <dbReference type="NCBI Taxonomy" id="1851544"/>
    <lineage>
        <taxon>Bacteria</taxon>
        <taxon>Pseudomonadati</taxon>
        <taxon>Pseudomonadota</taxon>
        <taxon>Betaproteobacteria</taxon>
        <taxon>Burkholderiales</taxon>
        <taxon>Alcaligenaceae</taxon>
        <taxon>Orrella</taxon>
    </lineage>
</organism>